<evidence type="ECO:0000313" key="3">
    <source>
        <dbReference type="Proteomes" id="UP000472710"/>
    </source>
</evidence>
<keyword evidence="3" id="KW-1185">Reference proteome</keyword>
<dbReference type="RefSeq" id="WP_100456863.1">
    <property type="nucleotide sequence ID" value="NZ_BLLN01000005.1"/>
</dbReference>
<sequence>MYDRTLAVPREERGRTVISVGVACCMHCHRLTESPVPLRTIRSTCGPATTLYACPPCMTTQGSRANTASAAGGQATTASANTASAAGGQATTASAAEAPAAISPAGV</sequence>
<evidence type="ECO:0000256" key="1">
    <source>
        <dbReference type="SAM" id="MobiDB-lite"/>
    </source>
</evidence>
<proteinExistence type="predicted"/>
<comment type="caution">
    <text evidence="2">The sequence shown here is derived from an EMBL/GenBank/DDBJ whole genome shotgun (WGS) entry which is preliminary data.</text>
</comment>
<evidence type="ECO:0000313" key="2">
    <source>
        <dbReference type="EMBL" id="GFH75143.1"/>
    </source>
</evidence>
<name>A0ABQ1CXW2_STRDI</name>
<dbReference type="GeneID" id="95070249"/>
<gene>
    <name evidence="2" type="ORF">Sdia_59110</name>
</gene>
<protein>
    <submittedName>
        <fullName evidence="2">Uncharacterized protein</fullName>
    </submittedName>
</protein>
<accession>A0ABQ1CXW2</accession>
<feature type="region of interest" description="Disordered" evidence="1">
    <location>
        <begin position="84"/>
        <end position="107"/>
    </location>
</feature>
<reference evidence="2 3" key="1">
    <citation type="submission" date="2020-02" db="EMBL/GenBank/DDBJ databases">
        <title>Whole genome shotgun sequence of Streptomyces diastaticus subsp. diastaticus NBRC 13412.</title>
        <authorList>
            <person name="Ichikawa N."/>
            <person name="Komaki H."/>
            <person name="Tamura T."/>
        </authorList>
    </citation>
    <scope>NUCLEOTIDE SEQUENCE [LARGE SCALE GENOMIC DNA]</scope>
    <source>
        <strain evidence="2 3">NBRC 13412</strain>
    </source>
</reference>
<organism evidence="2 3">
    <name type="scientific">Streptomyces diastaticus subsp. diastaticus</name>
    <dbReference type="NCBI Taxonomy" id="68040"/>
    <lineage>
        <taxon>Bacteria</taxon>
        <taxon>Bacillati</taxon>
        <taxon>Actinomycetota</taxon>
        <taxon>Actinomycetes</taxon>
        <taxon>Kitasatosporales</taxon>
        <taxon>Streptomycetaceae</taxon>
        <taxon>Streptomyces</taxon>
        <taxon>Streptomyces diastaticus group</taxon>
    </lineage>
</organism>
<dbReference type="Proteomes" id="UP000472710">
    <property type="component" value="Unassembled WGS sequence"/>
</dbReference>
<dbReference type="EMBL" id="BLLN01000005">
    <property type="protein sequence ID" value="GFH75143.1"/>
    <property type="molecule type" value="Genomic_DNA"/>
</dbReference>